<dbReference type="GeneID" id="105310503"/>
<feature type="compositionally biased region" description="Basic and acidic residues" evidence="2">
    <location>
        <begin position="209"/>
        <end position="230"/>
    </location>
</feature>
<reference evidence="5" key="1">
    <citation type="submission" date="2025-08" db="UniProtKB">
        <authorList>
            <consortium name="RefSeq"/>
        </authorList>
    </citation>
    <scope>IDENTIFICATION</scope>
    <source>
        <tissue evidence="5">Kidney</tissue>
    </source>
</reference>
<dbReference type="GO" id="GO:0000027">
    <property type="term" value="P:ribosomal large subunit assembly"/>
    <property type="evidence" value="ECO:0007669"/>
    <property type="project" value="TreeGrafter"/>
</dbReference>
<evidence type="ECO:0000256" key="2">
    <source>
        <dbReference type="SAM" id="MobiDB-lite"/>
    </source>
</evidence>
<evidence type="ECO:0000313" key="4">
    <source>
        <dbReference type="Proteomes" id="UP000515202"/>
    </source>
</evidence>
<name>A0A6P3RYF3_PTEVA</name>
<dbReference type="GO" id="GO:0030687">
    <property type="term" value="C:preribosome, large subunit precursor"/>
    <property type="evidence" value="ECO:0007669"/>
    <property type="project" value="TreeGrafter"/>
</dbReference>
<evidence type="ECO:0000256" key="1">
    <source>
        <dbReference type="ARBA" id="ARBA00004604"/>
    </source>
</evidence>
<dbReference type="AlphaFoldDB" id="A0A6P3RYF3"/>
<comment type="subcellular location">
    <subcellularLocation>
        <location evidence="1">Nucleus</location>
        <location evidence="1">Nucleolus</location>
    </subcellularLocation>
</comment>
<dbReference type="PROSITE" id="PS50833">
    <property type="entry name" value="BRIX"/>
    <property type="match status" value="1"/>
</dbReference>
<dbReference type="PANTHER" id="PTHR12661:SF5">
    <property type="entry name" value="SUPPRESSOR OF SWI4 1 HOMOLOG"/>
    <property type="match status" value="1"/>
</dbReference>
<dbReference type="PANTHER" id="PTHR12661">
    <property type="entry name" value="PETER PAN-RELATED"/>
    <property type="match status" value="1"/>
</dbReference>
<organism evidence="4 5">
    <name type="scientific">Pteropus vampyrus</name>
    <name type="common">Large flying fox</name>
    <dbReference type="NCBI Taxonomy" id="132908"/>
    <lineage>
        <taxon>Eukaryota</taxon>
        <taxon>Metazoa</taxon>
        <taxon>Chordata</taxon>
        <taxon>Craniata</taxon>
        <taxon>Vertebrata</taxon>
        <taxon>Euteleostomi</taxon>
        <taxon>Mammalia</taxon>
        <taxon>Eutheria</taxon>
        <taxon>Laurasiatheria</taxon>
        <taxon>Chiroptera</taxon>
        <taxon>Yinpterochiroptera</taxon>
        <taxon>Pteropodoidea</taxon>
        <taxon>Pteropodidae</taxon>
        <taxon>Pteropodinae</taxon>
        <taxon>Pteropus</taxon>
    </lineage>
</organism>
<dbReference type="GO" id="GO:0005730">
    <property type="term" value="C:nucleolus"/>
    <property type="evidence" value="ECO:0007669"/>
    <property type="project" value="UniProtKB-SubCell"/>
</dbReference>
<gene>
    <name evidence="5" type="primary">LOC105310503</name>
</gene>
<dbReference type="GO" id="GO:0019843">
    <property type="term" value="F:rRNA binding"/>
    <property type="evidence" value="ECO:0007669"/>
    <property type="project" value="InterPro"/>
</dbReference>
<dbReference type="RefSeq" id="XP_011384981.2">
    <property type="nucleotide sequence ID" value="XM_011386679.2"/>
</dbReference>
<dbReference type="OrthoDB" id="10261452at2759"/>
<feature type="compositionally biased region" description="Basic residues" evidence="2">
    <location>
        <begin position="249"/>
        <end position="260"/>
    </location>
</feature>
<accession>A0A6P3RYF3</accession>
<dbReference type="InterPro" id="IPR045112">
    <property type="entry name" value="PPAN-like"/>
</dbReference>
<protein>
    <submittedName>
        <fullName evidence="5">Suppressor of SWI4 1 homolog</fullName>
    </submittedName>
</protein>
<dbReference type="InterPro" id="IPR007109">
    <property type="entry name" value="Brix"/>
</dbReference>
<proteinExistence type="predicted"/>
<evidence type="ECO:0000313" key="5">
    <source>
        <dbReference type="RefSeq" id="XP_011384981.2"/>
    </source>
</evidence>
<dbReference type="Proteomes" id="UP000515202">
    <property type="component" value="Unplaced"/>
</dbReference>
<feature type="region of interest" description="Disordered" evidence="2">
    <location>
        <begin position="114"/>
        <end position="260"/>
    </location>
</feature>
<sequence>MKKLLQEKFPNMSRLQDISELLATGAGLSESEAEPDGEHNITELPQAIAGRGNMRAQQSAIRLTEIGPRMTLQLIKIQEGVGEGNMLFHSFVHKTEEELQAILAAKEEKLRLKAQRQDQQAQNVQRKQEQREAHRKKSLAGMKRARAEADGDSDAEDPGAPPEAEGPGQEEEDEAEYFRQAVGEEPDEDMFPNARRRRPIGLSGKKQRVKEQKEPNGGGDRRPPKAKDRPWGAQAKLGPRGTTWDNGRGRGRTRPPKRVA</sequence>
<keyword evidence="4" id="KW-1185">Reference proteome</keyword>
<feature type="domain" description="Brix" evidence="3">
    <location>
        <begin position="1"/>
        <end position="83"/>
    </location>
</feature>
<dbReference type="KEGG" id="pvp:105310503"/>
<dbReference type="GO" id="GO:0006364">
    <property type="term" value="P:rRNA processing"/>
    <property type="evidence" value="ECO:0007669"/>
    <property type="project" value="InterPro"/>
</dbReference>
<evidence type="ECO:0000259" key="3">
    <source>
        <dbReference type="PROSITE" id="PS50833"/>
    </source>
</evidence>